<organism evidence="1 2">
    <name type="scientific">Stylosanthes scabra</name>
    <dbReference type="NCBI Taxonomy" id="79078"/>
    <lineage>
        <taxon>Eukaryota</taxon>
        <taxon>Viridiplantae</taxon>
        <taxon>Streptophyta</taxon>
        <taxon>Embryophyta</taxon>
        <taxon>Tracheophyta</taxon>
        <taxon>Spermatophyta</taxon>
        <taxon>Magnoliopsida</taxon>
        <taxon>eudicotyledons</taxon>
        <taxon>Gunneridae</taxon>
        <taxon>Pentapetalae</taxon>
        <taxon>rosids</taxon>
        <taxon>fabids</taxon>
        <taxon>Fabales</taxon>
        <taxon>Fabaceae</taxon>
        <taxon>Papilionoideae</taxon>
        <taxon>50 kb inversion clade</taxon>
        <taxon>dalbergioids sensu lato</taxon>
        <taxon>Dalbergieae</taxon>
        <taxon>Pterocarpus clade</taxon>
        <taxon>Stylosanthes</taxon>
    </lineage>
</organism>
<proteinExistence type="predicted"/>
<sequence length="146" mass="16602">KADLRCEYFVWVDEIGDDEKSMGVQERDEVSHNKAEQFMGGDCNNKHWVWLASSAAISAPTPLKSSFFRRHGEKLKPIDSSGKRSTNILSRFLHGSLGLFVVQFQSKLFLEQLFSLGSCQVRLVSQFFLQHISDPRLICRLVIVPS</sequence>
<reference evidence="1 2" key="1">
    <citation type="journal article" date="2023" name="Plants (Basel)">
        <title>Bridging the Gap: Combining Genomics and Transcriptomics Approaches to Understand Stylosanthes scabra, an Orphan Legume from the Brazilian Caatinga.</title>
        <authorList>
            <person name="Ferreira-Neto J.R.C."/>
            <person name="da Silva M.D."/>
            <person name="Binneck E."/>
            <person name="de Melo N.F."/>
            <person name="da Silva R.H."/>
            <person name="de Melo A.L.T.M."/>
            <person name="Pandolfi V."/>
            <person name="Bustamante F.O."/>
            <person name="Brasileiro-Vidal A.C."/>
            <person name="Benko-Iseppon A.M."/>
        </authorList>
    </citation>
    <scope>NUCLEOTIDE SEQUENCE [LARGE SCALE GENOMIC DNA]</scope>
    <source>
        <tissue evidence="1">Leaves</tissue>
    </source>
</reference>
<evidence type="ECO:0000313" key="2">
    <source>
        <dbReference type="Proteomes" id="UP001341840"/>
    </source>
</evidence>
<name>A0ABU6ZIP7_9FABA</name>
<accession>A0ABU6ZIP7</accession>
<dbReference type="Proteomes" id="UP001341840">
    <property type="component" value="Unassembled WGS sequence"/>
</dbReference>
<comment type="caution">
    <text evidence="1">The sequence shown here is derived from an EMBL/GenBank/DDBJ whole genome shotgun (WGS) entry which is preliminary data.</text>
</comment>
<evidence type="ECO:0000313" key="1">
    <source>
        <dbReference type="EMBL" id="MED6221842.1"/>
    </source>
</evidence>
<keyword evidence="2" id="KW-1185">Reference proteome</keyword>
<feature type="non-terminal residue" evidence="1">
    <location>
        <position position="1"/>
    </location>
</feature>
<gene>
    <name evidence="1" type="ORF">PIB30_058528</name>
</gene>
<protein>
    <submittedName>
        <fullName evidence="1">Uncharacterized protein</fullName>
    </submittedName>
</protein>
<dbReference type="EMBL" id="JASCZI010272353">
    <property type="protein sequence ID" value="MED6221842.1"/>
    <property type="molecule type" value="Genomic_DNA"/>
</dbReference>